<reference evidence="1 2" key="1">
    <citation type="submission" date="2018-12" db="EMBL/GenBank/DDBJ databases">
        <title>Genomic taxonomy of the Vibrionaceae family.</title>
        <authorList>
            <person name="Gomez-Gil B."/>
            <person name="Enciso-Ibarra K."/>
        </authorList>
    </citation>
    <scope>NUCLEOTIDE SEQUENCE [LARGE SCALE GENOMIC DNA]</scope>
    <source>
        <strain evidence="1 2">CAIM 594</strain>
    </source>
</reference>
<dbReference type="OrthoDB" id="9832209at2"/>
<keyword evidence="2" id="KW-1185">Reference proteome</keyword>
<evidence type="ECO:0000313" key="1">
    <source>
        <dbReference type="EMBL" id="RSD31115.1"/>
    </source>
</evidence>
<proteinExistence type="predicted"/>
<sequence>MRVILLIVSLLSFHTQAHMQAPRELNEVVYSQFPQVELTLGNAYDTDKIYSLEVNGYLVEEAIRLKGNQVKKQLISLPKVEPNKVNRFRVCSMTVATREVRSKICSRVNVYYPQR</sequence>
<name>A0A427U3C3_9VIBR</name>
<gene>
    <name evidence="1" type="ORF">EJA03_10285</name>
</gene>
<accession>A0A427U3C3</accession>
<dbReference type="AlphaFoldDB" id="A0A427U3C3"/>
<protein>
    <submittedName>
        <fullName evidence="1">Uncharacterized protein</fullName>
    </submittedName>
</protein>
<evidence type="ECO:0000313" key="2">
    <source>
        <dbReference type="Proteomes" id="UP000269041"/>
    </source>
</evidence>
<dbReference type="EMBL" id="RSFA01000041">
    <property type="protein sequence ID" value="RSD31115.1"/>
    <property type="molecule type" value="Genomic_DNA"/>
</dbReference>
<dbReference type="RefSeq" id="WP_125321233.1">
    <property type="nucleotide sequence ID" value="NZ_AP024890.1"/>
</dbReference>
<comment type="caution">
    <text evidence="1">The sequence shown here is derived from an EMBL/GenBank/DDBJ whole genome shotgun (WGS) entry which is preliminary data.</text>
</comment>
<organism evidence="1 2">
    <name type="scientific">Vibrio pectenicida</name>
    <dbReference type="NCBI Taxonomy" id="62763"/>
    <lineage>
        <taxon>Bacteria</taxon>
        <taxon>Pseudomonadati</taxon>
        <taxon>Pseudomonadota</taxon>
        <taxon>Gammaproteobacteria</taxon>
        <taxon>Vibrionales</taxon>
        <taxon>Vibrionaceae</taxon>
        <taxon>Vibrio</taxon>
    </lineage>
</organism>
<dbReference type="Proteomes" id="UP000269041">
    <property type="component" value="Unassembled WGS sequence"/>
</dbReference>